<organism evidence="5">
    <name type="scientific">Drosophila sechellia</name>
    <name type="common">Fruit fly</name>
    <dbReference type="NCBI Taxonomy" id="7238"/>
    <lineage>
        <taxon>Eukaryota</taxon>
        <taxon>Metazoa</taxon>
        <taxon>Ecdysozoa</taxon>
        <taxon>Arthropoda</taxon>
        <taxon>Hexapoda</taxon>
        <taxon>Insecta</taxon>
        <taxon>Pterygota</taxon>
        <taxon>Neoptera</taxon>
        <taxon>Endopterygota</taxon>
        <taxon>Diptera</taxon>
        <taxon>Brachycera</taxon>
        <taxon>Muscomorpha</taxon>
        <taxon>Ephydroidea</taxon>
        <taxon>Drosophilidae</taxon>
        <taxon>Drosophila</taxon>
        <taxon>Sophophora</taxon>
    </lineage>
</organism>
<dbReference type="Proteomes" id="UP000001292">
    <property type="component" value="Unassembled WGS sequence"/>
</dbReference>
<dbReference type="GO" id="GO:0098662">
    <property type="term" value="P:inorganic cation transmembrane transport"/>
    <property type="evidence" value="ECO:0007669"/>
    <property type="project" value="TreeGrafter"/>
</dbReference>
<evidence type="ECO:0000313" key="5">
    <source>
        <dbReference type="Proteomes" id="UP000001292"/>
    </source>
</evidence>
<keyword evidence="5" id="KW-1185">Reference proteome</keyword>
<evidence type="ECO:0000256" key="1">
    <source>
        <dbReference type="ARBA" id="ARBA00007367"/>
    </source>
</evidence>
<feature type="transmembrane region" description="Helical" evidence="3">
    <location>
        <begin position="111"/>
        <end position="129"/>
    </location>
</feature>
<evidence type="ECO:0000256" key="3">
    <source>
        <dbReference type="SAM" id="Phobius"/>
    </source>
</evidence>
<dbReference type="EMBL" id="CH480815">
    <property type="protein sequence ID" value="EDW43267.1"/>
    <property type="molecule type" value="Genomic_DNA"/>
</dbReference>
<dbReference type="HOGENOM" id="CLU_1236218_0_0_1"/>
<reference evidence="4 5" key="1">
    <citation type="journal article" date="2007" name="Nature">
        <title>Evolution of genes and genomes on the Drosophila phylogeny.</title>
        <authorList>
            <consortium name="Drosophila 12 Genomes Consortium"/>
            <person name="Clark A.G."/>
            <person name="Eisen M.B."/>
            <person name="Smith D.R."/>
            <person name="Bergman C.M."/>
            <person name="Oliver B."/>
            <person name="Markow T.A."/>
            <person name="Kaufman T.C."/>
            <person name="Kellis M."/>
            <person name="Gelbart W."/>
            <person name="Iyer V.N."/>
            <person name="Pollard D.A."/>
            <person name="Sackton T.B."/>
            <person name="Larracuente A.M."/>
            <person name="Singh N.D."/>
            <person name="Abad J.P."/>
            <person name="Abt D.N."/>
            <person name="Adryan B."/>
            <person name="Aguade M."/>
            <person name="Akashi H."/>
            <person name="Anderson W.W."/>
            <person name="Aquadro C.F."/>
            <person name="Ardell D.H."/>
            <person name="Arguello R."/>
            <person name="Artieri C.G."/>
            <person name="Barbash D.A."/>
            <person name="Barker D."/>
            <person name="Barsanti P."/>
            <person name="Batterham P."/>
            <person name="Batzoglou S."/>
            <person name="Begun D."/>
            <person name="Bhutkar A."/>
            <person name="Blanco E."/>
            <person name="Bosak S.A."/>
            <person name="Bradley R.K."/>
            <person name="Brand A.D."/>
            <person name="Brent M.R."/>
            <person name="Brooks A.N."/>
            <person name="Brown R.H."/>
            <person name="Butlin R.K."/>
            <person name="Caggese C."/>
            <person name="Calvi B.R."/>
            <person name="Bernardo de Carvalho A."/>
            <person name="Caspi A."/>
            <person name="Castrezana S."/>
            <person name="Celniker S.E."/>
            <person name="Chang J.L."/>
            <person name="Chapple C."/>
            <person name="Chatterji S."/>
            <person name="Chinwalla A."/>
            <person name="Civetta A."/>
            <person name="Clifton S.W."/>
            <person name="Comeron J.M."/>
            <person name="Costello J.C."/>
            <person name="Coyne J.A."/>
            <person name="Daub J."/>
            <person name="David R.G."/>
            <person name="Delcher A.L."/>
            <person name="Delehaunty K."/>
            <person name="Do C.B."/>
            <person name="Ebling H."/>
            <person name="Edwards K."/>
            <person name="Eickbush T."/>
            <person name="Evans J.D."/>
            <person name="Filipski A."/>
            <person name="Findeiss S."/>
            <person name="Freyhult E."/>
            <person name="Fulton L."/>
            <person name="Fulton R."/>
            <person name="Garcia A.C."/>
            <person name="Gardiner A."/>
            <person name="Garfield D.A."/>
            <person name="Garvin B.E."/>
            <person name="Gibson G."/>
            <person name="Gilbert D."/>
            <person name="Gnerre S."/>
            <person name="Godfrey J."/>
            <person name="Good R."/>
            <person name="Gotea V."/>
            <person name="Gravely B."/>
            <person name="Greenberg A.J."/>
            <person name="Griffiths-Jones S."/>
            <person name="Gross S."/>
            <person name="Guigo R."/>
            <person name="Gustafson E.A."/>
            <person name="Haerty W."/>
            <person name="Hahn M.W."/>
            <person name="Halligan D.L."/>
            <person name="Halpern A.L."/>
            <person name="Halter G.M."/>
            <person name="Han M.V."/>
            <person name="Heger A."/>
            <person name="Hillier L."/>
            <person name="Hinrichs A.S."/>
            <person name="Holmes I."/>
            <person name="Hoskins R.A."/>
            <person name="Hubisz M.J."/>
            <person name="Hultmark D."/>
            <person name="Huntley M.A."/>
            <person name="Jaffe D.B."/>
            <person name="Jagadeeshan S."/>
            <person name="Jeck W.R."/>
            <person name="Johnson J."/>
            <person name="Jones C.D."/>
            <person name="Jordan W.C."/>
            <person name="Karpen G.H."/>
            <person name="Kataoka E."/>
            <person name="Keightley P.D."/>
            <person name="Kheradpour P."/>
            <person name="Kirkness E.F."/>
            <person name="Koerich L.B."/>
            <person name="Kristiansen K."/>
            <person name="Kudrna D."/>
            <person name="Kulathinal R.J."/>
            <person name="Kumar S."/>
            <person name="Kwok R."/>
            <person name="Lander E."/>
            <person name="Langley C.H."/>
            <person name="Lapoint R."/>
            <person name="Lazzaro B.P."/>
            <person name="Lee S.J."/>
            <person name="Levesque L."/>
            <person name="Li R."/>
            <person name="Lin C.F."/>
            <person name="Lin M.F."/>
            <person name="Lindblad-Toh K."/>
            <person name="Llopart A."/>
            <person name="Long M."/>
            <person name="Low L."/>
            <person name="Lozovsky E."/>
            <person name="Lu J."/>
            <person name="Luo M."/>
            <person name="Machado C.A."/>
            <person name="Makalowski W."/>
            <person name="Marzo M."/>
            <person name="Matsuda M."/>
            <person name="Matzkin L."/>
            <person name="McAllister B."/>
            <person name="McBride C.S."/>
            <person name="McKernan B."/>
            <person name="McKernan K."/>
            <person name="Mendez-Lago M."/>
            <person name="Minx P."/>
            <person name="Mollenhauer M.U."/>
            <person name="Montooth K."/>
            <person name="Mount S.M."/>
            <person name="Mu X."/>
            <person name="Myers E."/>
            <person name="Negre B."/>
            <person name="Newfeld S."/>
            <person name="Nielsen R."/>
            <person name="Noor M.A."/>
            <person name="O'Grady P."/>
            <person name="Pachter L."/>
            <person name="Papaceit M."/>
            <person name="Parisi M.J."/>
            <person name="Parisi M."/>
            <person name="Parts L."/>
            <person name="Pedersen J.S."/>
            <person name="Pesole G."/>
            <person name="Phillippy A.M."/>
            <person name="Ponting C.P."/>
            <person name="Pop M."/>
            <person name="Porcelli D."/>
            <person name="Powell J.R."/>
            <person name="Prohaska S."/>
            <person name="Pruitt K."/>
            <person name="Puig M."/>
            <person name="Quesneville H."/>
            <person name="Ram K.R."/>
            <person name="Rand D."/>
            <person name="Rasmussen M.D."/>
            <person name="Reed L.K."/>
            <person name="Reenan R."/>
            <person name="Reily A."/>
            <person name="Remington K.A."/>
            <person name="Rieger T.T."/>
            <person name="Ritchie M.G."/>
            <person name="Robin C."/>
            <person name="Rogers Y.H."/>
            <person name="Rohde C."/>
            <person name="Rozas J."/>
            <person name="Rubenfield M.J."/>
            <person name="Ruiz A."/>
            <person name="Russo S."/>
            <person name="Salzberg S.L."/>
            <person name="Sanchez-Gracia A."/>
            <person name="Saranga D.J."/>
            <person name="Sato H."/>
            <person name="Schaeffer S.W."/>
            <person name="Schatz M.C."/>
            <person name="Schlenke T."/>
            <person name="Schwartz R."/>
            <person name="Segarra C."/>
            <person name="Singh R.S."/>
            <person name="Sirot L."/>
            <person name="Sirota M."/>
            <person name="Sisneros N.B."/>
            <person name="Smith C.D."/>
            <person name="Smith T.F."/>
            <person name="Spieth J."/>
            <person name="Stage D.E."/>
            <person name="Stark A."/>
            <person name="Stephan W."/>
            <person name="Strausberg R.L."/>
            <person name="Strempel S."/>
            <person name="Sturgill D."/>
            <person name="Sutton G."/>
            <person name="Sutton G.G."/>
            <person name="Tao W."/>
            <person name="Teichmann S."/>
            <person name="Tobari Y.N."/>
            <person name="Tomimura Y."/>
            <person name="Tsolas J.M."/>
            <person name="Valente V.L."/>
            <person name="Venter E."/>
            <person name="Venter J.C."/>
            <person name="Vicario S."/>
            <person name="Vieira F.G."/>
            <person name="Vilella A.J."/>
            <person name="Villasante A."/>
            <person name="Walenz B."/>
            <person name="Wang J."/>
            <person name="Wasserman M."/>
            <person name="Watts T."/>
            <person name="Wilson D."/>
            <person name="Wilson R.K."/>
            <person name="Wing R.A."/>
            <person name="Wolfner M.F."/>
            <person name="Wong A."/>
            <person name="Wong G.K."/>
            <person name="Wu C.I."/>
            <person name="Wu G."/>
            <person name="Yamamoto D."/>
            <person name="Yang H.P."/>
            <person name="Yang S.P."/>
            <person name="Yorke J.A."/>
            <person name="Yoshida K."/>
            <person name="Zdobnov E."/>
            <person name="Zhang P."/>
            <person name="Zhang Y."/>
            <person name="Zimin A.V."/>
            <person name="Baldwin J."/>
            <person name="Abdouelleil A."/>
            <person name="Abdulkadir J."/>
            <person name="Abebe A."/>
            <person name="Abera B."/>
            <person name="Abreu J."/>
            <person name="Acer S.C."/>
            <person name="Aftuck L."/>
            <person name="Alexander A."/>
            <person name="An P."/>
            <person name="Anderson E."/>
            <person name="Anderson S."/>
            <person name="Arachi H."/>
            <person name="Azer M."/>
            <person name="Bachantsang P."/>
            <person name="Barry A."/>
            <person name="Bayul T."/>
            <person name="Berlin A."/>
            <person name="Bessette D."/>
            <person name="Bloom T."/>
            <person name="Blye J."/>
            <person name="Boguslavskiy L."/>
            <person name="Bonnet C."/>
            <person name="Boukhgalter B."/>
            <person name="Bourzgui I."/>
            <person name="Brown A."/>
            <person name="Cahill P."/>
            <person name="Channer S."/>
            <person name="Cheshatsang Y."/>
            <person name="Chuda L."/>
            <person name="Citroen M."/>
            <person name="Collymore A."/>
            <person name="Cooke P."/>
            <person name="Costello M."/>
            <person name="D'Aco K."/>
            <person name="Daza R."/>
            <person name="De Haan G."/>
            <person name="DeGray S."/>
            <person name="DeMaso C."/>
            <person name="Dhargay N."/>
            <person name="Dooley K."/>
            <person name="Dooley E."/>
            <person name="Doricent M."/>
            <person name="Dorje P."/>
            <person name="Dorjee K."/>
            <person name="Dupes A."/>
            <person name="Elong R."/>
            <person name="Falk J."/>
            <person name="Farina A."/>
            <person name="Faro S."/>
            <person name="Ferguson D."/>
            <person name="Fisher S."/>
            <person name="Foley C.D."/>
            <person name="Franke A."/>
            <person name="Friedrich D."/>
            <person name="Gadbois L."/>
            <person name="Gearin G."/>
            <person name="Gearin C.R."/>
            <person name="Giannoukos G."/>
            <person name="Goode T."/>
            <person name="Graham J."/>
            <person name="Grandbois E."/>
            <person name="Grewal S."/>
            <person name="Gyaltsen K."/>
            <person name="Hafez N."/>
            <person name="Hagos B."/>
            <person name="Hall J."/>
            <person name="Henson C."/>
            <person name="Hollinger A."/>
            <person name="Honan T."/>
            <person name="Huard M.D."/>
            <person name="Hughes L."/>
            <person name="Hurhula B."/>
            <person name="Husby M.E."/>
            <person name="Kamat A."/>
            <person name="Kanga B."/>
            <person name="Kashin S."/>
            <person name="Khazanovich D."/>
            <person name="Kisner P."/>
            <person name="Lance K."/>
            <person name="Lara M."/>
            <person name="Lee W."/>
            <person name="Lennon N."/>
            <person name="Letendre F."/>
            <person name="LeVine R."/>
            <person name="Lipovsky A."/>
            <person name="Liu X."/>
            <person name="Liu J."/>
            <person name="Liu S."/>
            <person name="Lokyitsang T."/>
            <person name="Lokyitsang Y."/>
            <person name="Lubonja R."/>
            <person name="Lui A."/>
            <person name="MacDonald P."/>
            <person name="Magnisalis V."/>
            <person name="Maru K."/>
            <person name="Matthews C."/>
            <person name="McCusker W."/>
            <person name="McDonough S."/>
            <person name="Mehta T."/>
            <person name="Meldrim J."/>
            <person name="Meneus L."/>
            <person name="Mihai O."/>
            <person name="Mihalev A."/>
            <person name="Mihova T."/>
            <person name="Mittelman R."/>
            <person name="Mlenga V."/>
            <person name="Montmayeur A."/>
            <person name="Mulrain L."/>
            <person name="Navidi A."/>
            <person name="Naylor J."/>
            <person name="Negash T."/>
            <person name="Nguyen T."/>
            <person name="Nguyen N."/>
            <person name="Nicol R."/>
            <person name="Norbu C."/>
            <person name="Norbu N."/>
            <person name="Novod N."/>
            <person name="O'Neill B."/>
            <person name="Osman S."/>
            <person name="Markiewicz E."/>
            <person name="Oyono O.L."/>
            <person name="Patti C."/>
            <person name="Phunkhang P."/>
            <person name="Pierre F."/>
            <person name="Priest M."/>
            <person name="Raghuraman S."/>
            <person name="Rege F."/>
            <person name="Reyes R."/>
            <person name="Rise C."/>
            <person name="Rogov P."/>
            <person name="Ross K."/>
            <person name="Ryan E."/>
            <person name="Settipalli S."/>
            <person name="Shea T."/>
            <person name="Sherpa N."/>
            <person name="Shi L."/>
            <person name="Shih D."/>
            <person name="Sparrow T."/>
            <person name="Spaulding J."/>
            <person name="Stalker J."/>
            <person name="Stange-Thomann N."/>
            <person name="Stavropoulos S."/>
            <person name="Stone C."/>
            <person name="Strader C."/>
            <person name="Tesfaye S."/>
            <person name="Thomson T."/>
            <person name="Thoulutsang Y."/>
            <person name="Thoulutsang D."/>
            <person name="Topham K."/>
            <person name="Topping I."/>
            <person name="Tsamla T."/>
            <person name="Vassiliev H."/>
            <person name="Vo A."/>
            <person name="Wangchuk T."/>
            <person name="Wangdi T."/>
            <person name="Weiand M."/>
            <person name="Wilkinson J."/>
            <person name="Wilson A."/>
            <person name="Yadav S."/>
            <person name="Young G."/>
            <person name="Yu Q."/>
            <person name="Zembek L."/>
            <person name="Zhong D."/>
            <person name="Zimmer A."/>
            <person name="Zwirko Z."/>
            <person name="Jaffe D.B."/>
            <person name="Alvarez P."/>
            <person name="Brockman W."/>
            <person name="Butler J."/>
            <person name="Chin C."/>
            <person name="Gnerre S."/>
            <person name="Grabherr M."/>
            <person name="Kleber M."/>
            <person name="Mauceli E."/>
            <person name="MacCallum I."/>
        </authorList>
    </citation>
    <scope>NUCLEOTIDE SEQUENCE [LARGE SCALE GENOMIC DNA]</scope>
    <source>
        <strain evidence="5">Rob3c / Tucson 14021-0248.25</strain>
    </source>
</reference>
<proteinExistence type="inferred from homology"/>
<sequence>MTQGAAPQDSQGDILPTRPLHTKLDIQKIPEDEAGADATQNAATIILTPTSLNLTNTTAQNVAANNAGNSQLQLQTTAQDPSPATQLRTQLRAESVATSTKGPNASLTQQVLQGPIGIGIGLVFGYLYGSMLQYLPSRNAAALGPVALDMARAASVASPEQLALAGNLLIISVLAIIFTAPLGAILMLRLAPYWLKHGDAVEAVDSPTTPIAPTLGITNSSKGT</sequence>
<protein>
    <submittedName>
        <fullName evidence="4">GM23606</fullName>
    </submittedName>
</protein>
<dbReference type="InterPro" id="IPR051843">
    <property type="entry name" value="CPA1_transporter"/>
</dbReference>
<evidence type="ECO:0000256" key="2">
    <source>
        <dbReference type="SAM" id="MobiDB-lite"/>
    </source>
</evidence>
<evidence type="ECO:0000313" key="4">
    <source>
        <dbReference type="EMBL" id="EDW43267.1"/>
    </source>
</evidence>
<dbReference type="AlphaFoldDB" id="B4HEV6"/>
<name>B4HEV6_DROSE</name>
<feature type="compositionally biased region" description="Polar residues" evidence="2">
    <location>
        <begin position="1"/>
        <end position="11"/>
    </location>
</feature>
<feature type="transmembrane region" description="Helical" evidence="3">
    <location>
        <begin position="168"/>
        <end position="188"/>
    </location>
</feature>
<accession>B4HEV6</accession>
<dbReference type="PANTHER" id="PTHR31102:SF21">
    <property type="entry name" value="NA[+]_H[+] HYDROGEN ANTIPORTER 2, ISOFORM B"/>
    <property type="match status" value="1"/>
</dbReference>
<keyword evidence="3" id="KW-1133">Transmembrane helix</keyword>
<dbReference type="PhylomeDB" id="B4HEV6"/>
<feature type="region of interest" description="Disordered" evidence="2">
    <location>
        <begin position="1"/>
        <end position="20"/>
    </location>
</feature>
<keyword evidence="3" id="KW-0812">Transmembrane</keyword>
<dbReference type="PANTHER" id="PTHR31102">
    <property type="match status" value="1"/>
</dbReference>
<keyword evidence="3" id="KW-0472">Membrane</keyword>
<comment type="similarity">
    <text evidence="1">Belongs to the monovalent cation:proton antiporter 1 (CPA1) transporter (TC 2.A.36) family.</text>
</comment>
<gene>
    <name evidence="4" type="primary">Dsec\GM23606</name>
    <name evidence="4" type="ORF">Dsec_GM23606</name>
</gene>